<dbReference type="PANTHER" id="PTHR33033:SF121">
    <property type="entry name" value="POLYNUCLEOTIDYL TRANSFERASE, RIBONUCLEASE H-LIKE SUPERFAMILY PROTEIN"/>
    <property type="match status" value="1"/>
</dbReference>
<organism evidence="3 4">
    <name type="scientific">Corchorus olitorius</name>
    <dbReference type="NCBI Taxonomy" id="93759"/>
    <lineage>
        <taxon>Eukaryota</taxon>
        <taxon>Viridiplantae</taxon>
        <taxon>Streptophyta</taxon>
        <taxon>Embryophyta</taxon>
        <taxon>Tracheophyta</taxon>
        <taxon>Spermatophyta</taxon>
        <taxon>Magnoliopsida</taxon>
        <taxon>eudicotyledons</taxon>
        <taxon>Gunneridae</taxon>
        <taxon>Pentapetalae</taxon>
        <taxon>rosids</taxon>
        <taxon>malvids</taxon>
        <taxon>Malvales</taxon>
        <taxon>Malvaceae</taxon>
        <taxon>Grewioideae</taxon>
        <taxon>Apeibeae</taxon>
        <taxon>Corchorus</taxon>
    </lineage>
</organism>
<proteinExistence type="predicted"/>
<dbReference type="InterPro" id="IPR026960">
    <property type="entry name" value="RVT-Znf"/>
</dbReference>
<evidence type="ECO:0000259" key="2">
    <source>
        <dbReference type="Pfam" id="PF13966"/>
    </source>
</evidence>
<dbReference type="Pfam" id="PF13966">
    <property type="entry name" value="zf-RVT"/>
    <property type="match status" value="1"/>
</dbReference>
<accession>A0A1R3IJI2</accession>
<comment type="caution">
    <text evidence="3">The sequence shown here is derived from an EMBL/GenBank/DDBJ whole genome shotgun (WGS) entry which is preliminary data.</text>
</comment>
<dbReference type="OrthoDB" id="999555at2759"/>
<dbReference type="GO" id="GO:0004523">
    <property type="term" value="F:RNA-DNA hybrid ribonuclease activity"/>
    <property type="evidence" value="ECO:0007669"/>
    <property type="project" value="InterPro"/>
</dbReference>
<dbReference type="InterPro" id="IPR036397">
    <property type="entry name" value="RNaseH_sf"/>
</dbReference>
<sequence>MPFSQASPFFIAFSSNIFFSVGCGDRINFWHDAWSADTPLKDLFPRIFALSSLRDGFVVDYGGLAPPKVEAFIWQAARDRIAVRDFLAARGLIDSEVNICPFCNSDKETVHHLLFSYKFSWTIWSFLLNLWGLNWVMPGNASGFLCSWHEITLQVHNSEALMLLAFVVSWSLWLDRNEKVFKGKDCNVMGMVSIISRRYALWIKARWPDIVQHVEDIFQFPHLVLIPPKAIKTKIVKQWQKPAVGCLKFNVDGFSLGKPGDASIDVLAVKEALSIYSTSCWAQMFPLTIESDSSNTVKWVKDPSSAPWRFRQIMMRIELFKQSLGSWDIVLIPRSTNSMADGLAKQGVCRNIAASGTSC</sequence>
<evidence type="ECO:0000259" key="1">
    <source>
        <dbReference type="Pfam" id="PF13456"/>
    </source>
</evidence>
<protein>
    <submittedName>
        <fullName evidence="3">Uncharacterized protein</fullName>
    </submittedName>
</protein>
<dbReference type="SUPFAM" id="SSF53098">
    <property type="entry name" value="Ribonuclease H-like"/>
    <property type="match status" value="1"/>
</dbReference>
<dbReference type="Gene3D" id="3.30.420.10">
    <property type="entry name" value="Ribonuclease H-like superfamily/Ribonuclease H"/>
    <property type="match status" value="1"/>
</dbReference>
<dbReference type="Proteomes" id="UP000187203">
    <property type="component" value="Unassembled WGS sequence"/>
</dbReference>
<dbReference type="CDD" id="cd06222">
    <property type="entry name" value="RNase_H_like"/>
    <property type="match status" value="1"/>
</dbReference>
<dbReference type="AlphaFoldDB" id="A0A1R3IJI2"/>
<feature type="domain" description="Reverse transcriptase zinc-binding" evidence="2">
    <location>
        <begin position="65"/>
        <end position="124"/>
    </location>
</feature>
<dbReference type="GO" id="GO:0003676">
    <property type="term" value="F:nucleic acid binding"/>
    <property type="evidence" value="ECO:0007669"/>
    <property type="project" value="InterPro"/>
</dbReference>
<dbReference type="InterPro" id="IPR002156">
    <property type="entry name" value="RNaseH_domain"/>
</dbReference>
<dbReference type="EMBL" id="AWUE01018076">
    <property type="protein sequence ID" value="OMO82752.1"/>
    <property type="molecule type" value="Genomic_DNA"/>
</dbReference>
<gene>
    <name evidence="3" type="ORF">COLO4_22852</name>
</gene>
<reference evidence="4" key="1">
    <citation type="submission" date="2013-09" db="EMBL/GenBank/DDBJ databases">
        <title>Corchorus olitorius genome sequencing.</title>
        <authorList>
            <person name="Alam M."/>
            <person name="Haque M.S."/>
            <person name="Islam M.S."/>
            <person name="Emdad E.M."/>
            <person name="Islam M.M."/>
            <person name="Ahmed B."/>
            <person name="Halim A."/>
            <person name="Hossen Q.M.M."/>
            <person name="Hossain M.Z."/>
            <person name="Ahmed R."/>
            <person name="Khan M.M."/>
            <person name="Islam R."/>
            <person name="Rashid M.M."/>
            <person name="Khan S.A."/>
            <person name="Rahman M.S."/>
            <person name="Alam M."/>
            <person name="Yahiya A.S."/>
            <person name="Khan M.S."/>
            <person name="Azam M.S."/>
            <person name="Haque T."/>
            <person name="Lashkar M.Z.H."/>
            <person name="Akhand A.I."/>
            <person name="Morshed G."/>
            <person name="Roy S."/>
            <person name="Uddin K.S."/>
            <person name="Rabeya T."/>
            <person name="Hossain A.S."/>
            <person name="Chowdhury A."/>
            <person name="Snigdha A.R."/>
            <person name="Mortoza M.S."/>
            <person name="Matin S.A."/>
            <person name="Hoque S.M.E."/>
            <person name="Islam M.K."/>
            <person name="Roy D.K."/>
            <person name="Haider R."/>
            <person name="Moosa M.M."/>
            <person name="Elias S.M."/>
            <person name="Hasan A.M."/>
            <person name="Jahan S."/>
            <person name="Shafiuddin M."/>
            <person name="Mahmood N."/>
            <person name="Shommy N.S."/>
        </authorList>
    </citation>
    <scope>NUCLEOTIDE SEQUENCE [LARGE SCALE GENOMIC DNA]</scope>
    <source>
        <strain evidence="4">cv. O-4</strain>
    </source>
</reference>
<keyword evidence="4" id="KW-1185">Reference proteome</keyword>
<dbReference type="InterPro" id="IPR044730">
    <property type="entry name" value="RNase_H-like_dom_plant"/>
</dbReference>
<name>A0A1R3IJI2_9ROSI</name>
<evidence type="ECO:0000313" key="3">
    <source>
        <dbReference type="EMBL" id="OMO82752.1"/>
    </source>
</evidence>
<dbReference type="InterPro" id="IPR012337">
    <property type="entry name" value="RNaseH-like_sf"/>
</dbReference>
<dbReference type="Pfam" id="PF13456">
    <property type="entry name" value="RVT_3"/>
    <property type="match status" value="1"/>
</dbReference>
<evidence type="ECO:0000313" key="4">
    <source>
        <dbReference type="Proteomes" id="UP000187203"/>
    </source>
</evidence>
<feature type="domain" description="RNase H type-1" evidence="1">
    <location>
        <begin position="285"/>
        <end position="346"/>
    </location>
</feature>
<dbReference type="PANTHER" id="PTHR33033">
    <property type="entry name" value="POLYNUCLEOTIDYL TRANSFERASE, RIBONUCLEASE H-LIKE SUPERFAMILY PROTEIN-RELATED"/>
    <property type="match status" value="1"/>
</dbReference>
<dbReference type="STRING" id="93759.A0A1R3IJI2"/>